<dbReference type="InterPro" id="IPR052945">
    <property type="entry name" value="Mitotic_Regulator"/>
</dbReference>
<sequence length="300" mass="32661">MASTNPSLPPLYFLGKLEGHPPQHAESSELLSLPSETIQHCLAGFSNWGDLARLACVKKSWSSSLHDSAKYGGHDAKWELANSLLSGAHGLAENPALAVRYLRELAGVSLDEEIRSDNDRTVNATFFAPAMRKLAFCHFTGAGVETDLKAGLRWLELAYHCGNDIDAAHELALTYEYGEHGVEVDVVAAADWFKIAASSGHAEAMAEYALCCELGCGVEQNDEEALDWYMKAAQAGHVSAKYSVGEAFEEARGVPQSDTEACLWYYKAAVEGDEDSKRALRRLRDIARIVLPGWEGVLDA</sequence>
<dbReference type="EMBL" id="HBGO01015495">
    <property type="protein sequence ID" value="CAD9336625.1"/>
    <property type="molecule type" value="Transcribed_RNA"/>
</dbReference>
<gene>
    <name evidence="1" type="ORF">OSIN01602_LOCUS8744</name>
</gene>
<dbReference type="InterPro" id="IPR006597">
    <property type="entry name" value="Sel1-like"/>
</dbReference>
<organism evidence="1">
    <name type="scientific">Trieres chinensis</name>
    <name type="common">Marine centric diatom</name>
    <name type="synonym">Odontella sinensis</name>
    <dbReference type="NCBI Taxonomy" id="1514140"/>
    <lineage>
        <taxon>Eukaryota</taxon>
        <taxon>Sar</taxon>
        <taxon>Stramenopiles</taxon>
        <taxon>Ochrophyta</taxon>
        <taxon>Bacillariophyta</taxon>
        <taxon>Mediophyceae</taxon>
        <taxon>Biddulphiophycidae</taxon>
        <taxon>Eupodiscales</taxon>
        <taxon>Parodontellaceae</taxon>
        <taxon>Trieres</taxon>
    </lineage>
</organism>
<dbReference type="InterPro" id="IPR011990">
    <property type="entry name" value="TPR-like_helical_dom_sf"/>
</dbReference>
<dbReference type="Pfam" id="PF08238">
    <property type="entry name" value="Sel1"/>
    <property type="match status" value="5"/>
</dbReference>
<dbReference type="SMART" id="SM00671">
    <property type="entry name" value="SEL1"/>
    <property type="match status" value="5"/>
</dbReference>
<protein>
    <recommendedName>
        <fullName evidence="2">F-box domain-containing protein</fullName>
    </recommendedName>
</protein>
<evidence type="ECO:0008006" key="2">
    <source>
        <dbReference type="Google" id="ProtNLM"/>
    </source>
</evidence>
<evidence type="ECO:0000313" key="1">
    <source>
        <dbReference type="EMBL" id="CAD9336625.1"/>
    </source>
</evidence>
<reference evidence="1" key="1">
    <citation type="submission" date="2021-01" db="EMBL/GenBank/DDBJ databases">
        <authorList>
            <person name="Corre E."/>
            <person name="Pelletier E."/>
            <person name="Niang G."/>
            <person name="Scheremetjew M."/>
            <person name="Finn R."/>
            <person name="Kale V."/>
            <person name="Holt S."/>
            <person name="Cochrane G."/>
            <person name="Meng A."/>
            <person name="Brown T."/>
            <person name="Cohen L."/>
        </authorList>
    </citation>
    <scope>NUCLEOTIDE SEQUENCE</scope>
    <source>
        <strain evidence="1">Grunow 1884</strain>
    </source>
</reference>
<dbReference type="Gene3D" id="1.25.40.10">
    <property type="entry name" value="Tetratricopeptide repeat domain"/>
    <property type="match status" value="1"/>
</dbReference>
<name>A0A7S2EHG2_TRICV</name>
<dbReference type="PANTHER" id="PTHR43628">
    <property type="entry name" value="ACTIVATOR OF C KINASE PROTEIN 1-RELATED"/>
    <property type="match status" value="1"/>
</dbReference>
<dbReference type="PANTHER" id="PTHR43628:SF1">
    <property type="entry name" value="CHITIN SYNTHASE REGULATORY FACTOR 2-RELATED"/>
    <property type="match status" value="1"/>
</dbReference>
<proteinExistence type="predicted"/>
<dbReference type="SUPFAM" id="SSF81901">
    <property type="entry name" value="HCP-like"/>
    <property type="match status" value="1"/>
</dbReference>
<accession>A0A7S2EHG2</accession>
<dbReference type="AlphaFoldDB" id="A0A7S2EHG2"/>